<keyword evidence="6" id="KW-0281">Fimbrium</keyword>
<keyword evidence="10" id="KW-1185">Reference proteome</keyword>
<reference evidence="10" key="1">
    <citation type="journal article" date="2019" name="Int. J. Syst. Evol. Microbiol.">
        <title>The Global Catalogue of Microorganisms (GCM) 10K type strain sequencing project: providing services to taxonomists for standard genome sequencing and annotation.</title>
        <authorList>
            <consortium name="The Broad Institute Genomics Platform"/>
            <consortium name="The Broad Institute Genome Sequencing Center for Infectious Disease"/>
            <person name="Wu L."/>
            <person name="Ma J."/>
        </authorList>
    </citation>
    <scope>NUCLEOTIDE SEQUENCE [LARGE SCALE GENOMIC DNA]</scope>
    <source>
        <strain evidence="10">KCTC 12848</strain>
    </source>
</reference>
<dbReference type="Gene3D" id="2.60.60.40">
    <property type="match status" value="1"/>
</dbReference>
<evidence type="ECO:0000256" key="4">
    <source>
        <dbReference type="ARBA" id="ARBA00022723"/>
    </source>
</evidence>
<feature type="compositionally biased region" description="Acidic residues" evidence="7">
    <location>
        <begin position="1072"/>
        <end position="1091"/>
    </location>
</feature>
<dbReference type="InterPro" id="IPR008707">
    <property type="entry name" value="B-propeller_PilY1"/>
</dbReference>
<dbReference type="SUPFAM" id="SSF50998">
    <property type="entry name" value="Quinoprotein alcohol dehydrogenase-like"/>
    <property type="match status" value="1"/>
</dbReference>
<evidence type="ECO:0000256" key="6">
    <source>
        <dbReference type="ARBA" id="ARBA00023263"/>
    </source>
</evidence>
<dbReference type="Pfam" id="PF05567">
    <property type="entry name" value="T4P_PilY1"/>
    <property type="match status" value="1"/>
</dbReference>
<dbReference type="Proteomes" id="UP001597425">
    <property type="component" value="Unassembled WGS sequence"/>
</dbReference>
<dbReference type="InterPro" id="IPR002035">
    <property type="entry name" value="VWF_A"/>
</dbReference>
<feature type="compositionally biased region" description="Acidic residues" evidence="7">
    <location>
        <begin position="1114"/>
        <end position="1124"/>
    </location>
</feature>
<dbReference type="InterPro" id="IPR011047">
    <property type="entry name" value="Quinoprotein_ADH-like_sf"/>
</dbReference>
<feature type="compositionally biased region" description="Basic and acidic residues" evidence="7">
    <location>
        <begin position="237"/>
        <end position="252"/>
    </location>
</feature>
<dbReference type="EMBL" id="JBHUJD010000001">
    <property type="protein sequence ID" value="MFD2308808.1"/>
    <property type="molecule type" value="Genomic_DNA"/>
</dbReference>
<evidence type="ECO:0000256" key="1">
    <source>
        <dbReference type="ARBA" id="ARBA00004561"/>
    </source>
</evidence>
<name>A0ABW5E973_9GAMM</name>
<dbReference type="InterPro" id="IPR031768">
    <property type="entry name" value="CBM60_xylan-bd"/>
</dbReference>
<dbReference type="SMART" id="SM00327">
    <property type="entry name" value="VWA"/>
    <property type="match status" value="1"/>
</dbReference>
<keyword evidence="4" id="KW-0479">Metal-binding</keyword>
<feature type="domain" description="VWFA" evidence="8">
    <location>
        <begin position="50"/>
        <end position="331"/>
    </location>
</feature>
<feature type="region of interest" description="Disordered" evidence="7">
    <location>
        <begin position="230"/>
        <end position="252"/>
    </location>
</feature>
<dbReference type="SUPFAM" id="SSF53300">
    <property type="entry name" value="vWA-like"/>
    <property type="match status" value="1"/>
</dbReference>
<keyword evidence="5" id="KW-0106">Calcium</keyword>
<evidence type="ECO:0000256" key="2">
    <source>
        <dbReference type="ARBA" id="ARBA00008387"/>
    </source>
</evidence>
<evidence type="ECO:0000256" key="5">
    <source>
        <dbReference type="ARBA" id="ARBA00022837"/>
    </source>
</evidence>
<sequence length="1137" mass="122920">MNRAIIRKNTLRALLYGVFGFSTTFATCISAEPITLSNAPLQASGKAQPNLMILLDSSGSMDDRLDSGERRLDVAKAAATDVVRGLGDIRVGLARFDYEHGAEILKGLTSISESGARSDLITKIGGIRAEDWTPLAESMADIGRYFVEGYDDRFVTIHPGTEDEESVLAREVLANQPQYSSVPKPTAADPAIQYYCQKNFILTLTDGLPTYDQNVSDYLEDYDGDCSGDNSGNCSSYDKKHSGYTYESRRNRPSDYLDDVADALYDIDWRPDLTDPNDPDHKNNITSYFIGFADSDLANNQLLKDAGSQGGGSYKYASNSAELVTSFNEAIDAISNSIGTQSSVSFNSTSLDTGSVIYSAKFDTSDFSGRLYARYMDPETGRISSTAWEAAEKLADESSSSREIITYLDGSGVPFTESELDEISGAPSYTITVRARGEVGEENISLNVGGTAIGSWTLSKGYREFTATTNNTSGKIQVEFTNDVGERDVQVDYIQIDGTTLQAEEQSENTGVWGNGGCGTGGSSEWLHCNGYIEFCSIAGCELADVTPQRADLRVDDHTGTVDDQWDDRLDYIRGDTSKDSLDGFRPRGEFTSGSAAGSEILLGDIVHSTPIYVGEPELNWPAEFGGNNHSDSYAQFKIDEEDRTPMVYVGANDGMLHGFNADTGEETFAYIPSMVLSDERYQGLHAFTSTTYPHNYYVDLTPAVSDVYIDPDGGNSESWRTVLVGGLRGGGKGYFALDVTDPANLEEDKADDVVLWEFDGGDDTGRANLGYGYSEAQVAKLNNGKWAVIFGNGYNSDNGVAGLFIVYLEDGADGEWSADDWEFISTGSGSENDRKNGLSSPRLIDLNGDRVVDRVYAGDLMGDMWAFDLSGDSENDWGVADNKPLFKASGATSEPSQAIMAAPLVARNTAVSNGSDPNVLVMFGTGQYLNTGDLTDDDAGAFYAVWDNGTTNVTESDLAERTLTDDGVGRKIQSGDDIDWSEHHGWKMTLDSGSGSYAGERVITAPTLRRNTLFFSTVYPNPQPCASSGKGYLMGFDFRTGKAGEDAVADINNDGEINSDDEGYVGKEFGDDCTGDNCDGDDDSNSDDDPGMPGQSGFIGDVRCTPGSNGDVICDDIDVGDEEREGRLSWEEFAPR</sequence>
<comment type="subcellular location">
    <subcellularLocation>
        <location evidence="1">Fimbrium</location>
    </subcellularLocation>
</comment>
<dbReference type="RefSeq" id="WP_265722470.1">
    <property type="nucleotide sequence ID" value="NZ_JAPIVK010000023.1"/>
</dbReference>
<organism evidence="9 10">
    <name type="scientific">Microbulbifer halophilus</name>
    <dbReference type="NCBI Taxonomy" id="453963"/>
    <lineage>
        <taxon>Bacteria</taxon>
        <taxon>Pseudomonadati</taxon>
        <taxon>Pseudomonadota</taxon>
        <taxon>Gammaproteobacteria</taxon>
        <taxon>Cellvibrionales</taxon>
        <taxon>Microbulbiferaceae</taxon>
        <taxon>Microbulbifer</taxon>
    </lineage>
</organism>
<evidence type="ECO:0000313" key="10">
    <source>
        <dbReference type="Proteomes" id="UP001597425"/>
    </source>
</evidence>
<keyword evidence="3" id="KW-1029">Fimbrium biogenesis</keyword>
<dbReference type="PROSITE" id="PS50234">
    <property type="entry name" value="VWFA"/>
    <property type="match status" value="1"/>
</dbReference>
<dbReference type="Pfam" id="PF16841">
    <property type="entry name" value="CBM60"/>
    <property type="match status" value="1"/>
</dbReference>
<dbReference type="InterPro" id="IPR036465">
    <property type="entry name" value="vWFA_dom_sf"/>
</dbReference>
<proteinExistence type="inferred from homology"/>
<feature type="compositionally biased region" description="Basic and acidic residues" evidence="7">
    <location>
        <begin position="1125"/>
        <end position="1137"/>
    </location>
</feature>
<protein>
    <submittedName>
        <fullName evidence="9">PilC/PilY family type IV pilus protein</fullName>
    </submittedName>
</protein>
<evidence type="ECO:0000259" key="8">
    <source>
        <dbReference type="PROSITE" id="PS50234"/>
    </source>
</evidence>
<comment type="similarity">
    <text evidence="2">Belongs to the PilY1 family.</text>
</comment>
<comment type="caution">
    <text evidence="9">The sequence shown here is derived from an EMBL/GenBank/DDBJ whole genome shotgun (WGS) entry which is preliminary data.</text>
</comment>
<evidence type="ECO:0000256" key="3">
    <source>
        <dbReference type="ARBA" id="ARBA00022558"/>
    </source>
</evidence>
<evidence type="ECO:0000256" key="7">
    <source>
        <dbReference type="SAM" id="MobiDB-lite"/>
    </source>
</evidence>
<evidence type="ECO:0000313" key="9">
    <source>
        <dbReference type="EMBL" id="MFD2308808.1"/>
    </source>
</evidence>
<feature type="region of interest" description="Disordered" evidence="7">
    <location>
        <begin position="1054"/>
        <end position="1137"/>
    </location>
</feature>
<accession>A0ABW5E973</accession>
<gene>
    <name evidence="9" type="ORF">ACFSKX_00080</name>
</gene>
<dbReference type="Gene3D" id="3.40.50.410">
    <property type="entry name" value="von Willebrand factor, type A domain"/>
    <property type="match status" value="1"/>
</dbReference>